<evidence type="ECO:0000256" key="2">
    <source>
        <dbReference type="ARBA" id="ARBA00023276"/>
    </source>
</evidence>
<protein>
    <submittedName>
        <fullName evidence="5">NmrA family NAD(P)-binding protein</fullName>
    </submittedName>
</protein>
<evidence type="ECO:0000313" key="5">
    <source>
        <dbReference type="EMBL" id="WQQ27531.1"/>
    </source>
</evidence>
<keyword evidence="6" id="KW-1185">Reference proteome</keyword>
<dbReference type="InterPro" id="IPR036291">
    <property type="entry name" value="NAD(P)-bd_dom_sf"/>
</dbReference>
<keyword evidence="2" id="KW-0604">Photosystem II</keyword>
<evidence type="ECO:0000259" key="4">
    <source>
        <dbReference type="Pfam" id="PF05368"/>
    </source>
</evidence>
<dbReference type="InterPro" id="IPR044256">
    <property type="entry name" value="HCF244-like"/>
</dbReference>
<evidence type="ECO:0000256" key="1">
    <source>
        <dbReference type="ARBA" id="ARBA00022531"/>
    </source>
</evidence>
<dbReference type="RefSeq" id="WP_322456662.1">
    <property type="nucleotide sequence ID" value="NZ_CP141059.1"/>
</dbReference>
<dbReference type="InterPro" id="IPR008030">
    <property type="entry name" value="NmrA-like"/>
</dbReference>
<organism evidence="5 6">
    <name type="scientific">Nocardioides bizhenqiangii</name>
    <dbReference type="NCBI Taxonomy" id="3095076"/>
    <lineage>
        <taxon>Bacteria</taxon>
        <taxon>Bacillati</taxon>
        <taxon>Actinomycetota</taxon>
        <taxon>Actinomycetes</taxon>
        <taxon>Propionibacteriales</taxon>
        <taxon>Nocardioidaceae</taxon>
        <taxon>Nocardioides</taxon>
    </lineage>
</organism>
<dbReference type="PANTHER" id="PTHR47128">
    <property type="match status" value="1"/>
</dbReference>
<evidence type="ECO:0000256" key="3">
    <source>
        <dbReference type="SAM" id="MobiDB-lite"/>
    </source>
</evidence>
<reference evidence="6" key="1">
    <citation type="submission" date="2023-12" db="EMBL/GenBank/DDBJ databases">
        <title>Novel species in genus Nocardioides.</title>
        <authorList>
            <person name="Zhou H."/>
        </authorList>
    </citation>
    <scope>NUCLEOTIDE SEQUENCE [LARGE SCALE GENOMIC DNA]</scope>
    <source>
        <strain evidence="6">HM61</strain>
    </source>
</reference>
<feature type="compositionally biased region" description="Basic and acidic residues" evidence="3">
    <location>
        <begin position="288"/>
        <end position="297"/>
    </location>
</feature>
<feature type="domain" description="NmrA-like" evidence="4">
    <location>
        <begin position="2"/>
        <end position="241"/>
    </location>
</feature>
<dbReference type="Gene3D" id="3.40.50.720">
    <property type="entry name" value="NAD(P)-binding Rossmann-like Domain"/>
    <property type="match status" value="1"/>
</dbReference>
<dbReference type="Pfam" id="PF05368">
    <property type="entry name" value="NmrA"/>
    <property type="match status" value="1"/>
</dbReference>
<dbReference type="SUPFAM" id="SSF51735">
    <property type="entry name" value="NAD(P)-binding Rossmann-fold domains"/>
    <property type="match status" value="1"/>
</dbReference>
<proteinExistence type="predicted"/>
<name>A0ABZ0ZUC7_9ACTN</name>
<dbReference type="Proteomes" id="UP001327225">
    <property type="component" value="Chromosome"/>
</dbReference>
<gene>
    <name evidence="5" type="ORF">SHK19_04695</name>
</gene>
<accession>A0ABZ0ZUC7</accession>
<sequence>MILVVGGTGDLGGRIVRLLREQGVGVRCLVRHQVDDSTLRQLGVDVARGDLTEPDSLGAACDGVDSVIATATAIARRFEDASTPTIKEVDEAGMASMVGAAESAGVEHFVYFSFPGVDRAVGTPLERAKLAIEERLRRGSLRPVIIRADAFQEIHLTAAARFDVAAGKVAIIGRGDSKRRWISTADVAALTASLAVEPDPPELVTVGGPEAISKNEAVAIVEEVTGRRLKVQHMPRAVARLAIRLLPQGKDALASAFGAGLLQDLQPATWDDGPLRQRGIDPKPASDFLREQARGTT</sequence>
<dbReference type="EMBL" id="CP141059">
    <property type="protein sequence ID" value="WQQ27531.1"/>
    <property type="molecule type" value="Genomic_DNA"/>
</dbReference>
<keyword evidence="1" id="KW-0602">Photosynthesis</keyword>
<dbReference type="PANTHER" id="PTHR47128:SF2">
    <property type="entry name" value="PROTEIN HIGH CHLOROPHYLL FLUORESCENCE PHENOTYPE 244, CHLOROPLASTIC"/>
    <property type="match status" value="1"/>
</dbReference>
<evidence type="ECO:0000313" key="6">
    <source>
        <dbReference type="Proteomes" id="UP001327225"/>
    </source>
</evidence>
<feature type="region of interest" description="Disordered" evidence="3">
    <location>
        <begin position="271"/>
        <end position="297"/>
    </location>
</feature>